<sequence>MALEIHSGMGYYHPSTQKFIEVMLQENSPYIGLVPDMGLFCKRFPRVVKECYLHKGANPALVEYMVQAYDNGDRIMFNTKIIPAELEKQFNLSAIDREFIINTGGFEYNDLSLLEQFMPYTRHIHGKFYEMLEDGEEYSIPYQEILDLFVKHGYNGFISSEYEGNRFIHDYAEVKSVEQVGFHQQMLTKYLGN</sequence>
<dbReference type="EMBL" id="QGTQ01000004">
    <property type="protein sequence ID" value="PWW05740.1"/>
    <property type="molecule type" value="Genomic_DNA"/>
</dbReference>
<name>A0A2V2YXX0_9BACL</name>
<comment type="caution">
    <text evidence="1">The sequence shown here is derived from an EMBL/GenBank/DDBJ whole genome shotgun (WGS) entry which is preliminary data.</text>
</comment>
<dbReference type="AlphaFoldDB" id="A0A2V2YXX0"/>
<dbReference type="Gene3D" id="3.20.20.150">
    <property type="entry name" value="Divalent-metal-dependent TIM barrel enzymes"/>
    <property type="match status" value="1"/>
</dbReference>
<dbReference type="SUPFAM" id="SSF51658">
    <property type="entry name" value="Xylose isomerase-like"/>
    <property type="match status" value="1"/>
</dbReference>
<protein>
    <recommendedName>
        <fullName evidence="3">Xylose isomerase-like TIM barrel protein</fullName>
    </recommendedName>
</protein>
<dbReference type="Proteomes" id="UP000246635">
    <property type="component" value="Unassembled WGS sequence"/>
</dbReference>
<keyword evidence="2" id="KW-1185">Reference proteome</keyword>
<evidence type="ECO:0000313" key="1">
    <source>
        <dbReference type="EMBL" id="PWW05740.1"/>
    </source>
</evidence>
<proteinExistence type="predicted"/>
<accession>A0A2V2YXX0</accession>
<evidence type="ECO:0008006" key="3">
    <source>
        <dbReference type="Google" id="ProtNLM"/>
    </source>
</evidence>
<evidence type="ECO:0000313" key="2">
    <source>
        <dbReference type="Proteomes" id="UP000246635"/>
    </source>
</evidence>
<gene>
    <name evidence="1" type="ORF">DFQ01_104302</name>
</gene>
<dbReference type="InterPro" id="IPR036237">
    <property type="entry name" value="Xyl_isomerase-like_sf"/>
</dbReference>
<dbReference type="RefSeq" id="WP_110043566.1">
    <property type="nucleotide sequence ID" value="NZ_CP054612.1"/>
</dbReference>
<reference evidence="1 2" key="1">
    <citation type="submission" date="2018-05" db="EMBL/GenBank/DDBJ databases">
        <title>Genomic Encyclopedia of Type Strains, Phase III (KMG-III): the genomes of soil and plant-associated and newly described type strains.</title>
        <authorList>
            <person name="Whitman W."/>
        </authorList>
    </citation>
    <scope>NUCLEOTIDE SEQUENCE [LARGE SCALE GENOMIC DNA]</scope>
    <source>
        <strain evidence="1 2">CECT 5696</strain>
    </source>
</reference>
<organism evidence="1 2">
    <name type="scientific">Paenibacillus cellulosilyticus</name>
    <dbReference type="NCBI Taxonomy" id="375489"/>
    <lineage>
        <taxon>Bacteria</taxon>
        <taxon>Bacillati</taxon>
        <taxon>Bacillota</taxon>
        <taxon>Bacilli</taxon>
        <taxon>Bacillales</taxon>
        <taxon>Paenibacillaceae</taxon>
        <taxon>Paenibacillus</taxon>
    </lineage>
</organism>